<dbReference type="Proteomes" id="UP000886800">
    <property type="component" value="Unassembled WGS sequence"/>
</dbReference>
<proteinExistence type="predicted"/>
<feature type="transmembrane region" description="Helical" evidence="1">
    <location>
        <begin position="35"/>
        <end position="54"/>
    </location>
</feature>
<feature type="transmembrane region" description="Helical" evidence="1">
    <location>
        <begin position="6"/>
        <end position="28"/>
    </location>
</feature>
<name>A0A9D1WQG6_9FIRM</name>
<feature type="transmembrane region" description="Helical" evidence="1">
    <location>
        <begin position="66"/>
        <end position="90"/>
    </location>
</feature>
<organism evidence="2 3">
    <name type="scientific">Candidatus Anaerotruncus excrementipullorum</name>
    <dbReference type="NCBI Taxonomy" id="2838465"/>
    <lineage>
        <taxon>Bacteria</taxon>
        <taxon>Bacillati</taxon>
        <taxon>Bacillota</taxon>
        <taxon>Clostridia</taxon>
        <taxon>Eubacteriales</taxon>
        <taxon>Oscillospiraceae</taxon>
        <taxon>Anaerotruncus</taxon>
    </lineage>
</organism>
<keyword evidence="1" id="KW-0472">Membrane</keyword>
<keyword evidence="1" id="KW-1133">Transmembrane helix</keyword>
<evidence type="ECO:0000256" key="1">
    <source>
        <dbReference type="SAM" id="Phobius"/>
    </source>
</evidence>
<dbReference type="EMBL" id="DXES01000033">
    <property type="protein sequence ID" value="HIX64920.1"/>
    <property type="molecule type" value="Genomic_DNA"/>
</dbReference>
<evidence type="ECO:0000313" key="3">
    <source>
        <dbReference type="Proteomes" id="UP000886800"/>
    </source>
</evidence>
<reference evidence="2" key="2">
    <citation type="submission" date="2021-04" db="EMBL/GenBank/DDBJ databases">
        <authorList>
            <person name="Gilroy R."/>
        </authorList>
    </citation>
    <scope>NUCLEOTIDE SEQUENCE</scope>
    <source>
        <strain evidence="2">CHK188-5543</strain>
    </source>
</reference>
<protein>
    <submittedName>
        <fullName evidence="2">Uncharacterized protein</fullName>
    </submittedName>
</protein>
<comment type="caution">
    <text evidence="2">The sequence shown here is derived from an EMBL/GenBank/DDBJ whole genome shotgun (WGS) entry which is preliminary data.</text>
</comment>
<sequence>MAIATSVLWLALLIVAVVAAAGVCLQIFLSWRESWWPGLILPGIFFLHSLLLLFNLSASGGAGELALAALGTFCMGNLPTLLFLAPYLICRRRWSRKRQRERMDIQDL</sequence>
<dbReference type="AlphaFoldDB" id="A0A9D1WQG6"/>
<gene>
    <name evidence="2" type="ORF">H9736_01585</name>
</gene>
<reference evidence="2" key="1">
    <citation type="journal article" date="2021" name="PeerJ">
        <title>Extensive microbial diversity within the chicken gut microbiome revealed by metagenomics and culture.</title>
        <authorList>
            <person name="Gilroy R."/>
            <person name="Ravi A."/>
            <person name="Getino M."/>
            <person name="Pursley I."/>
            <person name="Horton D.L."/>
            <person name="Alikhan N.F."/>
            <person name="Baker D."/>
            <person name="Gharbi K."/>
            <person name="Hall N."/>
            <person name="Watson M."/>
            <person name="Adriaenssens E.M."/>
            <person name="Foster-Nyarko E."/>
            <person name="Jarju S."/>
            <person name="Secka A."/>
            <person name="Antonio M."/>
            <person name="Oren A."/>
            <person name="Chaudhuri R.R."/>
            <person name="La Ragione R."/>
            <person name="Hildebrand F."/>
            <person name="Pallen M.J."/>
        </authorList>
    </citation>
    <scope>NUCLEOTIDE SEQUENCE</scope>
    <source>
        <strain evidence="2">CHK188-5543</strain>
    </source>
</reference>
<evidence type="ECO:0000313" key="2">
    <source>
        <dbReference type="EMBL" id="HIX64920.1"/>
    </source>
</evidence>
<keyword evidence="1" id="KW-0812">Transmembrane</keyword>
<accession>A0A9D1WQG6</accession>